<dbReference type="OrthoDB" id="5986928at2759"/>
<keyword evidence="3" id="KW-1185">Reference proteome</keyword>
<dbReference type="InterPro" id="IPR008996">
    <property type="entry name" value="IL1/FGF"/>
</dbReference>
<dbReference type="InterPro" id="IPR056378">
    <property type="entry name" value="Let-756-like_FGF"/>
</dbReference>
<reference evidence="4 5" key="1">
    <citation type="submission" date="2025-04" db="UniProtKB">
        <authorList>
            <consortium name="RefSeq"/>
        </authorList>
    </citation>
    <scope>IDENTIFICATION</scope>
    <source>
        <tissue evidence="4 5">Tentacle</tissue>
    </source>
</reference>
<evidence type="ECO:0000313" key="4">
    <source>
        <dbReference type="RefSeq" id="XP_031573550.1"/>
    </source>
</evidence>
<dbReference type="CDD" id="cd00058">
    <property type="entry name" value="beta-trefoil_FGF"/>
    <property type="match status" value="1"/>
</dbReference>
<dbReference type="Proteomes" id="UP000515163">
    <property type="component" value="Unplaced"/>
</dbReference>
<feature type="chain" id="PRO_5044653264" evidence="2">
    <location>
        <begin position="21"/>
        <end position="196"/>
    </location>
</feature>
<dbReference type="SMART" id="SM00442">
    <property type="entry name" value="FGF"/>
    <property type="match status" value="1"/>
</dbReference>
<accession>A0A6P8J0X9</accession>
<gene>
    <name evidence="4 5" type="primary">LOC116307434</name>
</gene>
<evidence type="ECO:0000313" key="3">
    <source>
        <dbReference type="Proteomes" id="UP000515163"/>
    </source>
</evidence>
<comment type="similarity">
    <text evidence="1">Belongs to the heparin-binding growth factors family.</text>
</comment>
<evidence type="ECO:0000256" key="1">
    <source>
        <dbReference type="ARBA" id="ARBA00007936"/>
    </source>
</evidence>
<keyword evidence="2" id="KW-0732">Signal</keyword>
<dbReference type="SUPFAM" id="SSF50353">
    <property type="entry name" value="Cytokine"/>
    <property type="match status" value="1"/>
</dbReference>
<dbReference type="RefSeq" id="XP_031573550.1">
    <property type="nucleotide sequence ID" value="XM_031717690.1"/>
</dbReference>
<proteinExistence type="inferred from homology"/>
<dbReference type="KEGG" id="aten:116307434"/>
<dbReference type="RefSeq" id="XP_031573551.1">
    <property type="nucleotide sequence ID" value="XM_031717691.1"/>
</dbReference>
<sequence>MNRVSMLVLFVMATLIRCRGTTIARRPNMSKTPLPLRSSFQNISTQATVNETSRVNRPCIQDTLLPPSFKGLRKIWSEHKYVLQINANGAVNGTSDMASPYAQLELESLGKGLFRAKGVTAKRYLSMDRLGRLYTRKIPSLESVFKKIPADKGFVAYKNYVHCWYIGLKRNGQPKRGNRVHKDQHSAHFLELQGSH</sequence>
<dbReference type="InterPro" id="IPR002209">
    <property type="entry name" value="Fibroblast_GF_fam"/>
</dbReference>
<dbReference type="Pfam" id="PF00167">
    <property type="entry name" value="FGF"/>
    <property type="match status" value="1"/>
</dbReference>
<dbReference type="GeneID" id="116307434"/>
<name>A0A6P8J0X9_ACTTE</name>
<dbReference type="PANTHER" id="PTHR11486">
    <property type="entry name" value="FIBROBLAST GROWTH FACTOR"/>
    <property type="match status" value="1"/>
</dbReference>
<dbReference type="AlphaFoldDB" id="A0A6P8J0X9"/>
<dbReference type="Gene3D" id="2.80.10.50">
    <property type="match status" value="1"/>
</dbReference>
<protein>
    <submittedName>
        <fullName evidence="4 5">Fibroblast growth factor 1-like</fullName>
    </submittedName>
</protein>
<dbReference type="GO" id="GO:0008083">
    <property type="term" value="F:growth factor activity"/>
    <property type="evidence" value="ECO:0007669"/>
    <property type="project" value="InterPro"/>
</dbReference>
<organism evidence="3 5">
    <name type="scientific">Actinia tenebrosa</name>
    <name type="common">Australian red waratah sea anemone</name>
    <dbReference type="NCBI Taxonomy" id="6105"/>
    <lineage>
        <taxon>Eukaryota</taxon>
        <taxon>Metazoa</taxon>
        <taxon>Cnidaria</taxon>
        <taxon>Anthozoa</taxon>
        <taxon>Hexacorallia</taxon>
        <taxon>Actiniaria</taxon>
        <taxon>Actiniidae</taxon>
        <taxon>Actinia</taxon>
    </lineage>
</organism>
<evidence type="ECO:0000313" key="5">
    <source>
        <dbReference type="RefSeq" id="XP_031573551.1"/>
    </source>
</evidence>
<evidence type="ECO:0000256" key="2">
    <source>
        <dbReference type="SAM" id="SignalP"/>
    </source>
</evidence>
<feature type="signal peptide" evidence="2">
    <location>
        <begin position="1"/>
        <end position="20"/>
    </location>
</feature>